<proteinExistence type="predicted"/>
<name>A0A976MBL0_THEOR</name>
<evidence type="ECO:0000313" key="2">
    <source>
        <dbReference type="EMBL" id="UKK01583.1"/>
    </source>
</evidence>
<organism evidence="2 3">
    <name type="scientific">Theileria orientalis</name>
    <dbReference type="NCBI Taxonomy" id="68886"/>
    <lineage>
        <taxon>Eukaryota</taxon>
        <taxon>Sar</taxon>
        <taxon>Alveolata</taxon>
        <taxon>Apicomplexa</taxon>
        <taxon>Aconoidasida</taxon>
        <taxon>Piroplasmida</taxon>
        <taxon>Theileriidae</taxon>
        <taxon>Theileria</taxon>
    </lineage>
</organism>
<gene>
    <name evidence="2" type="ORF">MACK_002401</name>
</gene>
<evidence type="ECO:0000313" key="3">
    <source>
        <dbReference type="Proteomes" id="UP000244811"/>
    </source>
</evidence>
<dbReference type="AlphaFoldDB" id="A0A976MBL0"/>
<dbReference type="Proteomes" id="UP000244811">
    <property type="component" value="Chromosome 3"/>
</dbReference>
<reference evidence="2" key="1">
    <citation type="submission" date="2022-07" db="EMBL/GenBank/DDBJ databases">
        <title>Evaluation of T. orientalis genome assembly methods using nanopore sequencing and analysis of variation between genomes.</title>
        <authorList>
            <person name="Yam J."/>
            <person name="Micallef M.L."/>
            <person name="Liu M."/>
            <person name="Djordjevic S.P."/>
            <person name="Bogema D.R."/>
            <person name="Jenkins C."/>
        </authorList>
    </citation>
    <scope>NUCLEOTIDE SEQUENCE</scope>
    <source>
        <strain evidence="2">Goon Nure</strain>
    </source>
</reference>
<sequence>MFGNDFKLNLNSGNLGKWYNIFNFAHCLDPILVNLQDEFNRDELIVELHKFHDIYYHIIIPNGNSFFYGIYQGSNKLYEYNSDYCEKIIVYNNTRVPLSNNLMMGFPHNYTEEAKFYVFLRIIDRWGRDTIQRFVVRNGVWQLDRVSLTYTDPVGYISYSQAHSQYSQQLYPGVVPGHNQQGEEDTDFEFDSEDESTEESSTGEDEMEVEMNGQANHVNGHSAQAEP</sequence>
<feature type="compositionally biased region" description="Polar residues" evidence="1">
    <location>
        <begin position="213"/>
        <end position="227"/>
    </location>
</feature>
<accession>A0A976MBL0</accession>
<dbReference type="Pfam" id="PF04385">
    <property type="entry name" value="FAINT"/>
    <property type="match status" value="1"/>
</dbReference>
<dbReference type="EMBL" id="CP056070">
    <property type="protein sequence ID" value="UKK01583.1"/>
    <property type="molecule type" value="Genomic_DNA"/>
</dbReference>
<dbReference type="InterPro" id="IPR007480">
    <property type="entry name" value="DUF529"/>
</dbReference>
<feature type="region of interest" description="Disordered" evidence="1">
    <location>
        <begin position="171"/>
        <end position="227"/>
    </location>
</feature>
<protein>
    <submittedName>
        <fullName evidence="2">Uncharacterized protein</fullName>
    </submittedName>
</protein>
<feature type="compositionally biased region" description="Acidic residues" evidence="1">
    <location>
        <begin position="182"/>
        <end position="209"/>
    </location>
</feature>
<evidence type="ECO:0000256" key="1">
    <source>
        <dbReference type="SAM" id="MobiDB-lite"/>
    </source>
</evidence>